<keyword evidence="1" id="KW-1133">Transmembrane helix</keyword>
<evidence type="ECO:0000256" key="1">
    <source>
        <dbReference type="SAM" id="Phobius"/>
    </source>
</evidence>
<dbReference type="InterPro" id="IPR006976">
    <property type="entry name" value="VanZ-like"/>
</dbReference>
<name>A0A9D2MSN9_9FIRM</name>
<organism evidence="3 4">
    <name type="scientific">Candidatus Eisenbergiella merdigallinarum</name>
    <dbReference type="NCBI Taxonomy" id="2838552"/>
    <lineage>
        <taxon>Bacteria</taxon>
        <taxon>Bacillati</taxon>
        <taxon>Bacillota</taxon>
        <taxon>Clostridia</taxon>
        <taxon>Lachnospirales</taxon>
        <taxon>Lachnospiraceae</taxon>
        <taxon>Eisenbergiella</taxon>
    </lineage>
</organism>
<sequence length="168" mass="19627">MGHSLFSEDESARKTVWILRVVFFFYLLALMKVIVFKYPLSELAQITSSWTKEVILEGLDTANFTLFKTIDMYIRYWGRLNSFENLFGNIFCFVPFGFLLPFLHRGSRKWPVLLLDSFLLVCSIEIFQLITNFGAFDVDDILLNCVGSMGGYCLFAFCFSRWERGRKK</sequence>
<evidence type="ECO:0000313" key="3">
    <source>
        <dbReference type="EMBL" id="HJB92147.1"/>
    </source>
</evidence>
<feature type="domain" description="VanZ-like" evidence="2">
    <location>
        <begin position="23"/>
        <end position="157"/>
    </location>
</feature>
<protein>
    <submittedName>
        <fullName evidence="3">VanZ family protein</fullName>
    </submittedName>
</protein>
<dbReference type="Pfam" id="PF04892">
    <property type="entry name" value="VanZ"/>
    <property type="match status" value="1"/>
</dbReference>
<dbReference type="PANTHER" id="PTHR36834:SF1">
    <property type="entry name" value="INTEGRAL MEMBRANE PROTEIN"/>
    <property type="match status" value="1"/>
</dbReference>
<feature type="transmembrane region" description="Helical" evidence="1">
    <location>
        <begin position="86"/>
        <end position="103"/>
    </location>
</feature>
<dbReference type="Proteomes" id="UP000886883">
    <property type="component" value="Unassembled WGS sequence"/>
</dbReference>
<keyword evidence="1" id="KW-0812">Transmembrane</keyword>
<dbReference type="AlphaFoldDB" id="A0A9D2MSN9"/>
<proteinExistence type="predicted"/>
<reference evidence="3" key="2">
    <citation type="submission" date="2021-04" db="EMBL/GenBank/DDBJ databases">
        <authorList>
            <person name="Gilroy R."/>
        </authorList>
    </citation>
    <scope>NUCLEOTIDE SEQUENCE</scope>
    <source>
        <strain evidence="3">USAMLcec3-2134</strain>
    </source>
</reference>
<dbReference type="EMBL" id="DWXE01000043">
    <property type="protein sequence ID" value="HJB92147.1"/>
    <property type="molecule type" value="Genomic_DNA"/>
</dbReference>
<evidence type="ECO:0000313" key="4">
    <source>
        <dbReference type="Proteomes" id="UP000886883"/>
    </source>
</evidence>
<reference evidence="3" key="1">
    <citation type="journal article" date="2021" name="PeerJ">
        <title>Extensive microbial diversity within the chicken gut microbiome revealed by metagenomics and culture.</title>
        <authorList>
            <person name="Gilroy R."/>
            <person name="Ravi A."/>
            <person name="Getino M."/>
            <person name="Pursley I."/>
            <person name="Horton D.L."/>
            <person name="Alikhan N.F."/>
            <person name="Baker D."/>
            <person name="Gharbi K."/>
            <person name="Hall N."/>
            <person name="Watson M."/>
            <person name="Adriaenssens E.M."/>
            <person name="Foster-Nyarko E."/>
            <person name="Jarju S."/>
            <person name="Secka A."/>
            <person name="Antonio M."/>
            <person name="Oren A."/>
            <person name="Chaudhuri R.R."/>
            <person name="La Ragione R."/>
            <person name="Hildebrand F."/>
            <person name="Pallen M.J."/>
        </authorList>
    </citation>
    <scope>NUCLEOTIDE SEQUENCE</scope>
    <source>
        <strain evidence="3">USAMLcec3-2134</strain>
    </source>
</reference>
<dbReference type="PANTHER" id="PTHR36834">
    <property type="entry name" value="MEMBRANE PROTEIN-RELATED"/>
    <property type="match status" value="1"/>
</dbReference>
<gene>
    <name evidence="3" type="ORF">H9763_11880</name>
</gene>
<comment type="caution">
    <text evidence="3">The sequence shown here is derived from an EMBL/GenBank/DDBJ whole genome shotgun (WGS) entry which is preliminary data.</text>
</comment>
<accession>A0A9D2MSN9</accession>
<evidence type="ECO:0000259" key="2">
    <source>
        <dbReference type="Pfam" id="PF04892"/>
    </source>
</evidence>
<keyword evidence="1" id="KW-0472">Membrane</keyword>
<feature type="transmembrane region" description="Helical" evidence="1">
    <location>
        <begin position="21"/>
        <end position="40"/>
    </location>
</feature>
<feature type="transmembrane region" description="Helical" evidence="1">
    <location>
        <begin position="141"/>
        <end position="159"/>
    </location>
</feature>
<dbReference type="InterPro" id="IPR053150">
    <property type="entry name" value="Teicoplanin_resist-assoc"/>
</dbReference>
<feature type="transmembrane region" description="Helical" evidence="1">
    <location>
        <begin position="110"/>
        <end position="129"/>
    </location>
</feature>